<evidence type="ECO:0000256" key="8">
    <source>
        <dbReference type="ARBA" id="ARBA00022990"/>
    </source>
</evidence>
<evidence type="ECO:0000256" key="10">
    <source>
        <dbReference type="ARBA" id="ARBA00023212"/>
    </source>
</evidence>
<dbReference type="PANTHER" id="PTHR13034:SF2">
    <property type="entry name" value="DYNACTIN SUBUNIT 4"/>
    <property type="match status" value="1"/>
</dbReference>
<dbReference type="OrthoDB" id="283815at2759"/>
<evidence type="ECO:0000256" key="3">
    <source>
        <dbReference type="ARBA" id="ARBA00004657"/>
    </source>
</evidence>
<name>A0A507EYK1_9FUNG</name>
<dbReference type="STRING" id="246404.A0A507EYK1"/>
<evidence type="ECO:0000256" key="2">
    <source>
        <dbReference type="ARBA" id="ARBA00004529"/>
    </source>
</evidence>
<evidence type="ECO:0000256" key="13">
    <source>
        <dbReference type="ARBA" id="ARBA00093507"/>
    </source>
</evidence>
<dbReference type="InterPro" id="IPR008603">
    <property type="entry name" value="DCTN4"/>
</dbReference>
<dbReference type="Pfam" id="PF05502">
    <property type="entry name" value="Dynactin_p62"/>
    <property type="match status" value="2"/>
</dbReference>
<evidence type="ECO:0000256" key="9">
    <source>
        <dbReference type="ARBA" id="ARBA00023054"/>
    </source>
</evidence>
<comment type="subunit">
    <text evidence="13">Subunit of dynactin, a multiprotein complex part of a tripartite complex with dynein and a adapter, such as BICDL1, BICD2 or HOOK3. The dynactin complex is built around ACTR1A/ACTB filament and consists of an actin-related filament composed of a shoulder domain, a pointed end and a barbed end. Its length is defined by its flexible shoulder domain. The soulder is composed of 2 DCTN1 subunits, 4 DCTN2 and 2 DCTN3. The 4 DCNT2 (via N-terminus) bind the ACTR1A filament and act as molecular rulers to determine the length. The pointed end is important for binding dynein-dynactin cargo adapters. Consists of 4 subunits: ACTR10, DCNT4, DCTN5 and DCTN6. The barbed end is composed of a CAPZA1:CAPZB heterodimers, which binds ACTR1A/ACTB filament and dynactin and stabilizes dynactin. Interacts with ATP7B, but not ATP7A, in a copper-dependent manner. Interacts with ANK2; this interaction is required for localization at costameres. Interacts with N4BP2L1.</text>
</comment>
<dbReference type="Proteomes" id="UP000320333">
    <property type="component" value="Unassembled WGS sequence"/>
</dbReference>
<keyword evidence="16" id="KW-1185">Reference proteome</keyword>
<evidence type="ECO:0000313" key="16">
    <source>
        <dbReference type="Proteomes" id="UP000320333"/>
    </source>
</evidence>
<gene>
    <name evidence="15" type="ORF">CcCBS67573_g07176</name>
</gene>
<keyword evidence="7" id="KW-0832">Ubl conjugation</keyword>
<organism evidence="15 16">
    <name type="scientific">Chytriomyces confervae</name>
    <dbReference type="NCBI Taxonomy" id="246404"/>
    <lineage>
        <taxon>Eukaryota</taxon>
        <taxon>Fungi</taxon>
        <taxon>Fungi incertae sedis</taxon>
        <taxon>Chytridiomycota</taxon>
        <taxon>Chytridiomycota incertae sedis</taxon>
        <taxon>Chytridiomycetes</taxon>
        <taxon>Chytridiales</taxon>
        <taxon>Chytriomycetaceae</taxon>
        <taxon>Chytriomyces</taxon>
    </lineage>
</organism>
<evidence type="ECO:0000256" key="11">
    <source>
        <dbReference type="ARBA" id="ARBA00034776"/>
    </source>
</evidence>
<keyword evidence="8" id="KW-0007">Acetylation</keyword>
<evidence type="ECO:0000256" key="12">
    <source>
        <dbReference type="ARBA" id="ARBA00034864"/>
    </source>
</evidence>
<reference evidence="15 16" key="1">
    <citation type="journal article" date="2019" name="Sci. Rep.">
        <title>Comparative genomics of chytrid fungi reveal insights into the obligate biotrophic and pathogenic lifestyle of Synchytrium endobioticum.</title>
        <authorList>
            <person name="van de Vossenberg B.T.L.H."/>
            <person name="Warris S."/>
            <person name="Nguyen H.D.T."/>
            <person name="van Gent-Pelzer M.P.E."/>
            <person name="Joly D.L."/>
            <person name="van de Geest H.C."/>
            <person name="Bonants P.J.M."/>
            <person name="Smith D.S."/>
            <person name="Levesque C.A."/>
            <person name="van der Lee T.A.J."/>
        </authorList>
    </citation>
    <scope>NUCLEOTIDE SEQUENCE [LARGE SCALE GENOMIC DNA]</scope>
    <source>
        <strain evidence="15 16">CBS 675.73</strain>
    </source>
</reference>
<evidence type="ECO:0000256" key="1">
    <source>
        <dbReference type="ARBA" id="ARBA00004300"/>
    </source>
</evidence>
<dbReference type="InterPro" id="IPR018940">
    <property type="entry name" value="EF-1_beta_acid_region_euk"/>
</dbReference>
<evidence type="ECO:0000256" key="6">
    <source>
        <dbReference type="ARBA" id="ARBA00022553"/>
    </source>
</evidence>
<comment type="subcellular location">
    <subcellularLocation>
        <location evidence="1">Cytoplasm</location>
        <location evidence="1">Cytoskeleton</location>
        <location evidence="1">Microtubule organizing center</location>
        <location evidence="1">Centrosome</location>
    </subcellularLocation>
    <subcellularLocation>
        <location evidence="2">Cytoplasm</location>
        <location evidence="2">Cytoskeleton</location>
        <location evidence="2">Stress fiber</location>
    </subcellularLocation>
    <subcellularLocation>
        <location evidence="3">Cytoplasm</location>
        <location evidence="3">Myofibril</location>
    </subcellularLocation>
</comment>
<keyword evidence="5" id="KW-1017">Isopeptide bond</keyword>
<feature type="domain" description="Elongation factor 1 beta central acidic region eukaryote" evidence="14">
    <location>
        <begin position="383"/>
        <end position="410"/>
    </location>
</feature>
<evidence type="ECO:0000256" key="4">
    <source>
        <dbReference type="ARBA" id="ARBA00022490"/>
    </source>
</evidence>
<evidence type="ECO:0000313" key="15">
    <source>
        <dbReference type="EMBL" id="TPX68450.1"/>
    </source>
</evidence>
<keyword evidence="10" id="KW-0206">Cytoskeleton</keyword>
<dbReference type="EMBL" id="QEAP01000355">
    <property type="protein sequence ID" value="TPX68450.1"/>
    <property type="molecule type" value="Genomic_DNA"/>
</dbReference>
<dbReference type="AlphaFoldDB" id="A0A507EYK1"/>
<evidence type="ECO:0000259" key="14">
    <source>
        <dbReference type="Pfam" id="PF10587"/>
    </source>
</evidence>
<comment type="caution">
    <text evidence="15">The sequence shown here is derived from an EMBL/GenBank/DDBJ whole genome shotgun (WGS) entry which is preliminary data.</text>
</comment>
<dbReference type="PANTHER" id="PTHR13034">
    <property type="entry name" value="DYNACTIN P62 SUBUNIT"/>
    <property type="match status" value="1"/>
</dbReference>
<protein>
    <recommendedName>
        <fullName evidence="12">Dynactin subunit 4</fullName>
    </recommendedName>
</protein>
<dbReference type="Pfam" id="PF10587">
    <property type="entry name" value="EF-1_beta_acid"/>
    <property type="match status" value="1"/>
</dbReference>
<accession>A0A507EYK1</accession>
<sequence length="434" mass="46983">MDTPADAKHYLSCGVCRWDSLEIGLQFDRPTGLAMQMQKAEDDRKDVQEFANLRSHFEKTTRLAMSTAGPGSNLFRSSTSLSIPPSLLANIPALASLSAFGASKTASFASLDGDPNGTNSVANYVPKFKMDGSVAGILEDDEMDKMKKLTIDDATFLSQRMRQIGDQPRVFSGVRPQRILLRTKRAKRCKDCDTLVCKPEQKAQIPKFTVLMPALDYIPKLTIAQPPPSIPLKEGEVPRCKVNIRFANPLATPIRVLLATVPPEQSHMGMCRVDGISAPAFTLDAYNELSEFEDDKKSTAASGGGGWFGTKGPEIEVGLVEKRNNWAIVAVDVIVENTAVLAQGSPMQFPLLITALLSATRAASTAKNAPAAAKNDEDEGFDLFGSDDEEEVVENAALVEACLKEYQVKKTNNPLLSLWSSLALAMTGIVRGTA</sequence>
<comment type="similarity">
    <text evidence="11">Belongs to the dynactin subunit 4 family.</text>
</comment>
<dbReference type="GO" id="GO:0005869">
    <property type="term" value="C:dynactin complex"/>
    <property type="evidence" value="ECO:0007669"/>
    <property type="project" value="InterPro"/>
</dbReference>
<keyword evidence="9" id="KW-0175">Coiled coil</keyword>
<keyword evidence="4" id="KW-0963">Cytoplasm</keyword>
<evidence type="ECO:0000256" key="5">
    <source>
        <dbReference type="ARBA" id="ARBA00022499"/>
    </source>
</evidence>
<dbReference type="GO" id="GO:0001725">
    <property type="term" value="C:stress fiber"/>
    <property type="evidence" value="ECO:0007669"/>
    <property type="project" value="UniProtKB-SubCell"/>
</dbReference>
<keyword evidence="6" id="KW-0597">Phosphoprotein</keyword>
<proteinExistence type="inferred from homology"/>
<evidence type="ECO:0000256" key="7">
    <source>
        <dbReference type="ARBA" id="ARBA00022843"/>
    </source>
</evidence>